<sequence length="91" mass="10001">MGSRGAGLPGGPMNPSQIVKGFGWTPVFGRPYAYGSNKGAQPIVGWRKSLLRNGCYVPVTVYRNVEQMATILVTRIVDKEMSDEVRQEAEK</sequence>
<organism evidence="1 2">
    <name type="scientific">Candidatus Vogelbacteria bacterium CG10_big_fil_rev_8_21_14_0_10_51_16</name>
    <dbReference type="NCBI Taxonomy" id="1975045"/>
    <lineage>
        <taxon>Bacteria</taxon>
        <taxon>Candidatus Vogeliibacteriota</taxon>
    </lineage>
</organism>
<dbReference type="EMBL" id="PCYI01000002">
    <property type="protein sequence ID" value="PIR45253.1"/>
    <property type="molecule type" value="Genomic_DNA"/>
</dbReference>
<evidence type="ECO:0000313" key="2">
    <source>
        <dbReference type="Proteomes" id="UP000228767"/>
    </source>
</evidence>
<name>A0A2H0RFH3_9BACT</name>
<protein>
    <submittedName>
        <fullName evidence="1">Uncharacterized protein</fullName>
    </submittedName>
</protein>
<comment type="caution">
    <text evidence="1">The sequence shown here is derived from an EMBL/GenBank/DDBJ whole genome shotgun (WGS) entry which is preliminary data.</text>
</comment>
<dbReference type="AlphaFoldDB" id="A0A2H0RFH3"/>
<dbReference type="Proteomes" id="UP000228767">
    <property type="component" value="Unassembled WGS sequence"/>
</dbReference>
<gene>
    <name evidence="1" type="ORF">COV10_00450</name>
</gene>
<evidence type="ECO:0000313" key="1">
    <source>
        <dbReference type="EMBL" id="PIR45253.1"/>
    </source>
</evidence>
<accession>A0A2H0RFH3</accession>
<proteinExistence type="predicted"/>
<reference evidence="1 2" key="1">
    <citation type="submission" date="2017-09" db="EMBL/GenBank/DDBJ databases">
        <title>Depth-based differentiation of microbial function through sediment-hosted aquifers and enrichment of novel symbionts in the deep terrestrial subsurface.</title>
        <authorList>
            <person name="Probst A.J."/>
            <person name="Ladd B."/>
            <person name="Jarett J.K."/>
            <person name="Geller-Mcgrath D.E."/>
            <person name="Sieber C.M."/>
            <person name="Emerson J.B."/>
            <person name="Anantharaman K."/>
            <person name="Thomas B.C."/>
            <person name="Malmstrom R."/>
            <person name="Stieglmeier M."/>
            <person name="Klingl A."/>
            <person name="Woyke T."/>
            <person name="Ryan C.M."/>
            <person name="Banfield J.F."/>
        </authorList>
    </citation>
    <scope>NUCLEOTIDE SEQUENCE [LARGE SCALE GENOMIC DNA]</scope>
    <source>
        <strain evidence="1">CG10_big_fil_rev_8_21_14_0_10_51_16</strain>
    </source>
</reference>